<organism evidence="1 2">
    <name type="scientific">Achromobacter piechaudii ATCC 43553</name>
    <dbReference type="NCBI Taxonomy" id="742159"/>
    <lineage>
        <taxon>Bacteria</taxon>
        <taxon>Pseudomonadati</taxon>
        <taxon>Pseudomonadota</taxon>
        <taxon>Betaproteobacteria</taxon>
        <taxon>Burkholderiales</taxon>
        <taxon>Alcaligenaceae</taxon>
        <taxon>Achromobacter</taxon>
    </lineage>
</organism>
<name>D4XGU1_9BURK</name>
<proteinExistence type="predicted"/>
<evidence type="ECO:0000313" key="1">
    <source>
        <dbReference type="EMBL" id="EFF73980.1"/>
    </source>
</evidence>
<reference evidence="2" key="1">
    <citation type="submission" date="2010-03" db="EMBL/GenBank/DDBJ databases">
        <title>Complete sequence of Mobiluncus curtisii ATCC 43063.</title>
        <authorList>
            <person name="Muzny D."/>
            <person name="Qin X."/>
            <person name="Deng J."/>
            <person name="Jiang H."/>
            <person name="Liu Y."/>
            <person name="Qu J."/>
            <person name="Song X.-Z."/>
            <person name="Zhang L."/>
            <person name="Thornton R."/>
            <person name="Coyle M."/>
            <person name="Francisco L."/>
            <person name="Jackson L."/>
            <person name="Javaid M."/>
            <person name="Korchina V."/>
            <person name="Kovar C."/>
            <person name="Mata R."/>
            <person name="Mathew T."/>
            <person name="Ngo R."/>
            <person name="Nguyen L."/>
            <person name="Nguyen N."/>
            <person name="Okwuonu G."/>
            <person name="Ongeri F."/>
            <person name="Pham C."/>
            <person name="Simmons D."/>
            <person name="Wilczek-Boney K."/>
            <person name="Hale W."/>
            <person name="Jakkamsetti A."/>
            <person name="Pham P."/>
            <person name="Ruth R."/>
            <person name="San Lucas F."/>
            <person name="Warren J."/>
            <person name="Zhang J."/>
            <person name="Zhao Z."/>
            <person name="Zhou C."/>
            <person name="Zhu D."/>
            <person name="Lee S."/>
            <person name="Bess C."/>
            <person name="Blankenburg K."/>
            <person name="Forbes L."/>
            <person name="Fu Q."/>
            <person name="Gubbala S."/>
            <person name="Hirani K."/>
            <person name="Jayaseelan J.C."/>
            <person name="Lara F."/>
            <person name="Munidasa M."/>
            <person name="Palculict T."/>
            <person name="Patil S."/>
            <person name="Pu L.-L."/>
            <person name="Saada N."/>
            <person name="Tang L."/>
            <person name="Weissenberger G."/>
            <person name="Zhu Y."/>
            <person name="Hemphill L."/>
            <person name="Shang Y."/>
            <person name="Youmans B."/>
            <person name="Ayvaz T."/>
            <person name="Ross M."/>
            <person name="Santibanez J."/>
            <person name="Aqrawi P."/>
            <person name="Gross S."/>
            <person name="Joshi V."/>
            <person name="Fowler G."/>
            <person name="Nazareth L."/>
            <person name="Reid J."/>
            <person name="Worley K."/>
            <person name="Petrosino J."/>
            <person name="Highlander S."/>
            <person name="Gibbs R."/>
            <person name="Gibbs R."/>
        </authorList>
    </citation>
    <scope>NUCLEOTIDE SEQUENCE [LARGE SCALE GENOMIC DNA]</scope>
    <source>
        <strain evidence="2">ATCC 43553</strain>
    </source>
</reference>
<dbReference type="AlphaFoldDB" id="D4XGU1"/>
<comment type="caution">
    <text evidence="1">The sequence shown here is derived from an EMBL/GenBank/DDBJ whole genome shotgun (WGS) entry which is preliminary data.</text>
</comment>
<dbReference type="RefSeq" id="WP_006220824.1">
    <property type="nucleotide sequence ID" value="NZ_GG770409.1"/>
</dbReference>
<protein>
    <submittedName>
        <fullName evidence="1">Uncharacterized protein</fullName>
    </submittedName>
</protein>
<dbReference type="eggNOG" id="ENOG5033A43">
    <property type="taxonomic scope" value="Bacteria"/>
</dbReference>
<evidence type="ECO:0000313" key="2">
    <source>
        <dbReference type="Proteomes" id="UP000004510"/>
    </source>
</evidence>
<dbReference type="Proteomes" id="UP000004510">
    <property type="component" value="Unassembled WGS sequence"/>
</dbReference>
<gene>
    <name evidence="1" type="ORF">HMPREF0004_4688</name>
</gene>
<dbReference type="OrthoDB" id="8777679at2"/>
<accession>D4XGU1</accession>
<sequence length="103" mass="11344">MDRYAGKPLLRLLECYVLHAIGHLDAKQGDLLKAMEPKLAEIFGAKGTWIDIVSAQMGFAPEMSGKIRAIWEAGVLKSQQMGLDVDPNDFAVEFVDTNFSTMA</sequence>
<dbReference type="HOGENOM" id="CLU_2257546_0_0_4"/>
<dbReference type="EMBL" id="ADMS01000107">
    <property type="protein sequence ID" value="EFF73980.1"/>
    <property type="molecule type" value="Genomic_DNA"/>
</dbReference>